<evidence type="ECO:0000313" key="1">
    <source>
        <dbReference type="EMBL" id="EJP64854.1"/>
    </source>
</evidence>
<sequence length="241" mass="26697">MDAELSTFLERHALQFEQSLGSRNWDITIITGHADICPASKLSALTSGTHFATAAGKIYEYQTKRREFSTKAQRQSLIRRLRETLVKLVVISGVPKSFEAILGLASTIEDEDNDKTFSRSGWTPETIAVRGEDMNNRIYQGDADPVLRLLQPHQDFIFVLKDIVYGLFLSEDSNLSNLEAEIVLLSSLIIQNVPKEAIGHMKGLLRLGMEKEVLGSLVSAVGNVAEYMGMSVPTLPSVEDI</sequence>
<gene>
    <name evidence="1" type="ORF">BBA_06029</name>
</gene>
<protein>
    <submittedName>
        <fullName evidence="1">Carboxymuconolactone decarboxylase</fullName>
    </submittedName>
</protein>
<dbReference type="EMBL" id="JH725166">
    <property type="protein sequence ID" value="EJP64854.1"/>
    <property type="molecule type" value="Genomic_DNA"/>
</dbReference>
<proteinExistence type="predicted"/>
<keyword evidence="2" id="KW-1185">Reference proteome</keyword>
<dbReference type="PANTHER" id="PTHR28180:SF5">
    <property type="entry name" value="DNA POLYMERASE ALPHA SUBUNIT B"/>
    <property type="match status" value="1"/>
</dbReference>
<name>J4KN03_BEAB2</name>
<evidence type="ECO:0000313" key="2">
    <source>
        <dbReference type="Proteomes" id="UP000002762"/>
    </source>
</evidence>
<dbReference type="AlphaFoldDB" id="J4KN03"/>
<organism evidence="1 2">
    <name type="scientific">Beauveria bassiana (strain ARSEF 2860)</name>
    <name type="common">White muscardine disease fungus</name>
    <name type="synonym">Tritirachium shiotae</name>
    <dbReference type="NCBI Taxonomy" id="655819"/>
    <lineage>
        <taxon>Eukaryota</taxon>
        <taxon>Fungi</taxon>
        <taxon>Dikarya</taxon>
        <taxon>Ascomycota</taxon>
        <taxon>Pezizomycotina</taxon>
        <taxon>Sordariomycetes</taxon>
        <taxon>Hypocreomycetidae</taxon>
        <taxon>Hypocreales</taxon>
        <taxon>Cordycipitaceae</taxon>
        <taxon>Beauveria</taxon>
    </lineage>
</organism>
<reference evidence="1 2" key="1">
    <citation type="journal article" date="2012" name="Sci. Rep.">
        <title>Genomic perspectives on the evolution of fungal entomopathogenicity in Beauveria bassiana.</title>
        <authorList>
            <person name="Xiao G."/>
            <person name="Ying S.H."/>
            <person name="Zheng P."/>
            <person name="Wang Z.L."/>
            <person name="Zhang S."/>
            <person name="Xie X.Q."/>
            <person name="Shang Y."/>
            <person name="St Leger R.J."/>
            <person name="Zhao G.P."/>
            <person name="Wang C."/>
            <person name="Feng M.G."/>
        </authorList>
    </citation>
    <scope>NUCLEOTIDE SEQUENCE [LARGE SCALE GENOMIC DNA]</scope>
    <source>
        <strain evidence="1 2">ARSEF 2860</strain>
    </source>
</reference>
<dbReference type="FunCoup" id="J4KN03">
    <property type="interactions" value="5"/>
</dbReference>
<dbReference type="Gene3D" id="1.20.1290.10">
    <property type="entry name" value="AhpD-like"/>
    <property type="match status" value="1"/>
</dbReference>
<dbReference type="InParanoid" id="J4KN03"/>
<dbReference type="RefSeq" id="XP_008599348.1">
    <property type="nucleotide sequence ID" value="XM_008601126.1"/>
</dbReference>
<accession>J4KN03</accession>
<dbReference type="InterPro" id="IPR029032">
    <property type="entry name" value="AhpD-like"/>
</dbReference>
<dbReference type="PANTHER" id="PTHR28180">
    <property type="entry name" value="CONSERVED MITOCHONDRIAL PROTEIN-RELATED"/>
    <property type="match status" value="1"/>
</dbReference>
<dbReference type="GeneID" id="19889041"/>
<dbReference type="InterPro" id="IPR052999">
    <property type="entry name" value="PTS1_Protein"/>
</dbReference>
<dbReference type="Proteomes" id="UP000002762">
    <property type="component" value="Unassembled WGS sequence"/>
</dbReference>
<dbReference type="SUPFAM" id="SSF69118">
    <property type="entry name" value="AhpD-like"/>
    <property type="match status" value="1"/>
</dbReference>
<dbReference type="OrthoDB" id="5537330at2759"/>
<dbReference type="HOGENOM" id="CLU_065389_0_0_1"/>
<dbReference type="STRING" id="655819.J4KN03"/>